<accession>A0A1I7N9B7</accession>
<evidence type="ECO:0000313" key="2">
    <source>
        <dbReference type="Proteomes" id="UP000199074"/>
    </source>
</evidence>
<protein>
    <submittedName>
        <fullName evidence="1">Uncharacterized protein</fullName>
    </submittedName>
</protein>
<dbReference type="STRING" id="429728.SAMN05216456_1282"/>
<evidence type="ECO:0000313" key="1">
    <source>
        <dbReference type="EMBL" id="SFV31255.1"/>
    </source>
</evidence>
<gene>
    <name evidence="1" type="ORF">SAMN05216456_1282</name>
</gene>
<proteinExistence type="predicted"/>
<sequence length="147" mass="16578">MTVTHQWVDDTQPIIPPIDDVALRAFASEFTHLLRKGDTFTAVRTPWDTEDLRNTSCIWSPRLIGERQLAESEELRAPFYVTCGYYGFFKPSISEVASQVPLDEIRARGLNAFYIGDHVEILRSGAFQRATAIFVKIADNPDTEQAG</sequence>
<name>A0A1I7N9B7_9HYPH</name>
<keyword evidence="2" id="KW-1185">Reference proteome</keyword>
<reference evidence="1 2" key="1">
    <citation type="submission" date="2016-10" db="EMBL/GenBank/DDBJ databases">
        <authorList>
            <person name="de Groot N.N."/>
        </authorList>
    </citation>
    <scope>NUCLEOTIDE SEQUENCE [LARGE SCALE GENOMIC DNA]</scope>
    <source>
        <strain evidence="1 2">IPL20</strain>
    </source>
</reference>
<dbReference type="Proteomes" id="UP000199074">
    <property type="component" value="Unassembled WGS sequence"/>
</dbReference>
<dbReference type="EMBL" id="FPCK01000001">
    <property type="protein sequence ID" value="SFV31255.1"/>
    <property type="molecule type" value="Genomic_DNA"/>
</dbReference>
<dbReference type="RefSeq" id="WP_092422391.1">
    <property type="nucleotide sequence ID" value="NZ_FPCK01000001.1"/>
</dbReference>
<dbReference type="AlphaFoldDB" id="A0A1I7N9B7"/>
<organism evidence="1 2">
    <name type="scientific">Devosia crocina</name>
    <dbReference type="NCBI Taxonomy" id="429728"/>
    <lineage>
        <taxon>Bacteria</taxon>
        <taxon>Pseudomonadati</taxon>
        <taxon>Pseudomonadota</taxon>
        <taxon>Alphaproteobacteria</taxon>
        <taxon>Hyphomicrobiales</taxon>
        <taxon>Devosiaceae</taxon>
        <taxon>Devosia</taxon>
    </lineage>
</organism>